<feature type="domain" description="GH16" evidence="2">
    <location>
        <begin position="31"/>
        <end position="327"/>
    </location>
</feature>
<organism evidence="3 4">
    <name type="scientific">Alteripontixanthobacter maritimus</name>
    <dbReference type="NCBI Taxonomy" id="2161824"/>
    <lineage>
        <taxon>Bacteria</taxon>
        <taxon>Pseudomonadati</taxon>
        <taxon>Pseudomonadota</taxon>
        <taxon>Alphaproteobacteria</taxon>
        <taxon>Sphingomonadales</taxon>
        <taxon>Erythrobacteraceae</taxon>
        <taxon>Alteripontixanthobacter</taxon>
    </lineage>
</organism>
<dbReference type="PANTHER" id="PTHR10963">
    <property type="entry name" value="GLYCOSYL HYDROLASE-RELATED"/>
    <property type="match status" value="1"/>
</dbReference>
<accession>A0A369Q8N4</accession>
<comment type="caution">
    <text evidence="3">The sequence shown here is derived from an EMBL/GenBank/DDBJ whole genome shotgun (WGS) entry which is preliminary data.</text>
</comment>
<dbReference type="GO" id="GO:0042972">
    <property type="term" value="F:licheninase activity"/>
    <property type="evidence" value="ECO:0007669"/>
    <property type="project" value="UniProtKB-EC"/>
</dbReference>
<gene>
    <name evidence="3" type="ORF">HME9302_02058</name>
</gene>
<dbReference type="EC" id="3.2.1.73" evidence="3"/>
<dbReference type="AlphaFoldDB" id="A0A369Q8N4"/>
<dbReference type="InterPro" id="IPR000757">
    <property type="entry name" value="Beta-glucanase-like"/>
</dbReference>
<dbReference type="InterPro" id="IPR013320">
    <property type="entry name" value="ConA-like_dom_sf"/>
</dbReference>
<dbReference type="SUPFAM" id="SSF49899">
    <property type="entry name" value="Concanavalin A-like lectins/glucanases"/>
    <property type="match status" value="1"/>
</dbReference>
<dbReference type="Pfam" id="PF00722">
    <property type="entry name" value="Glyco_hydro_16"/>
    <property type="match status" value="1"/>
</dbReference>
<reference evidence="3 4" key="1">
    <citation type="submission" date="2018-04" db="EMBL/GenBank/DDBJ databases">
        <title>Altererythrobacter sp. HME9302 genome sequencing and assembly.</title>
        <authorList>
            <person name="Kang H."/>
            <person name="Kim H."/>
            <person name="Joh K."/>
        </authorList>
    </citation>
    <scope>NUCLEOTIDE SEQUENCE [LARGE SCALE GENOMIC DNA]</scope>
    <source>
        <strain evidence="3 4">HME9302</strain>
    </source>
</reference>
<evidence type="ECO:0000313" key="3">
    <source>
        <dbReference type="EMBL" id="RDC60842.1"/>
    </source>
</evidence>
<dbReference type="Gene3D" id="2.60.120.200">
    <property type="match status" value="1"/>
</dbReference>
<dbReference type="GO" id="GO:0005975">
    <property type="term" value="P:carbohydrate metabolic process"/>
    <property type="evidence" value="ECO:0007669"/>
    <property type="project" value="InterPro"/>
</dbReference>
<dbReference type="Proteomes" id="UP000253727">
    <property type="component" value="Unassembled WGS sequence"/>
</dbReference>
<keyword evidence="3" id="KW-0326">Glycosidase</keyword>
<keyword evidence="4" id="KW-1185">Reference proteome</keyword>
<keyword evidence="3" id="KW-0378">Hydrolase</keyword>
<dbReference type="PROSITE" id="PS51762">
    <property type="entry name" value="GH16_2"/>
    <property type="match status" value="1"/>
</dbReference>
<dbReference type="PANTHER" id="PTHR10963:SF55">
    <property type="entry name" value="GLYCOSIDE HYDROLASE FAMILY 16 PROTEIN"/>
    <property type="match status" value="1"/>
</dbReference>
<dbReference type="RefSeq" id="WP_230079961.1">
    <property type="nucleotide sequence ID" value="NZ_QBKA01000002.1"/>
</dbReference>
<dbReference type="EMBL" id="QBKA01000002">
    <property type="protein sequence ID" value="RDC60842.1"/>
    <property type="molecule type" value="Genomic_DNA"/>
</dbReference>
<dbReference type="CDD" id="cd08023">
    <property type="entry name" value="GH16_laminarinase_like"/>
    <property type="match status" value="1"/>
</dbReference>
<evidence type="ECO:0000259" key="2">
    <source>
        <dbReference type="PROSITE" id="PS51762"/>
    </source>
</evidence>
<dbReference type="PROSITE" id="PS51257">
    <property type="entry name" value="PROKAR_LIPOPROTEIN"/>
    <property type="match status" value="1"/>
</dbReference>
<proteinExistence type="inferred from homology"/>
<dbReference type="InterPro" id="IPR050546">
    <property type="entry name" value="Glycosyl_Hydrlase_16"/>
</dbReference>
<sequence length="340" mass="36372">MRFAKTIFATVTLAAMTTGCGVGRGGNGGETAISAAPQPELPAAIAMPPQDGWTLVWSDEFDGTAINAAKWSFDVDCWGGGNDERQCYTDDARNAFVADGILNIVARKGDTTGPAFPPYLQDTAAKKIATRTQPYSSARMVTKGKAAWKYGRIDVRAKLPQGQGTWPAIWMLPEDNVYGSWAMSGEIDIMEAVNWGVPCAKCPGGKENTVLGTLHFGGAWPDNLLDSTEAPLAGSIDEFHTYTVIWREGHFLWAVDGVSFASKTAADWSTTATDAPNAPFDQDFHLILNLAIGGGLPEERGLKGVSPEGFPKRFAIDYVRVWQCAADPATGAACARDEGN</sequence>
<evidence type="ECO:0000256" key="1">
    <source>
        <dbReference type="ARBA" id="ARBA00006865"/>
    </source>
</evidence>
<name>A0A369Q8N4_9SPHN</name>
<comment type="similarity">
    <text evidence="1">Belongs to the glycosyl hydrolase 16 family.</text>
</comment>
<evidence type="ECO:0000313" key="4">
    <source>
        <dbReference type="Proteomes" id="UP000253727"/>
    </source>
</evidence>
<protein>
    <submittedName>
        <fullName evidence="3">Licheninase</fullName>
        <ecNumber evidence="3">3.2.1.73</ecNumber>
    </submittedName>
</protein>